<dbReference type="OrthoDB" id="9768004at2"/>
<dbReference type="Proteomes" id="UP000270261">
    <property type="component" value="Unassembled WGS sequence"/>
</dbReference>
<name>A0A3R8MSY2_9BURK</name>
<comment type="caution">
    <text evidence="2">The sequence shown here is derived from an EMBL/GenBank/DDBJ whole genome shotgun (WGS) entry which is preliminary data.</text>
</comment>
<sequence length="286" mass="29161">MSGSSLLKRCVGGATSLAVLGVVLTGSPGDALAAPRKAGRGTSAAVAKSTTAAGTGAAASSAVGAGVGTAAVAGTTAATGVAAGTTAAAGGVQRGDPSRRAVSPAEALQDKNARETARETPSASLRSGIDFGTFRTWANEDLARLDGGYRIPASAQPEDSGASPWRIARILLKDGLLAMVFVDPQRGHVVRIMSMVSPLGDIETIIRNAVGGILLASAADGEQGERTVQPAMMQLFQRLTDEALNTSGLKGEVEDGFVREGVRYTVKVSKTMGFWFTAELEGMKKL</sequence>
<dbReference type="EMBL" id="RRUE01000001">
    <property type="protein sequence ID" value="RRN45743.1"/>
    <property type="molecule type" value="Genomic_DNA"/>
</dbReference>
<dbReference type="RefSeq" id="WP_125095171.1">
    <property type="nucleotide sequence ID" value="NZ_RRUE01000001.1"/>
</dbReference>
<evidence type="ECO:0000313" key="3">
    <source>
        <dbReference type="Proteomes" id="UP000270261"/>
    </source>
</evidence>
<evidence type="ECO:0000256" key="1">
    <source>
        <dbReference type="SAM" id="MobiDB-lite"/>
    </source>
</evidence>
<accession>A0A3R8MSY2</accession>
<reference evidence="2 3" key="1">
    <citation type="submission" date="2018-11" db="EMBL/GenBank/DDBJ databases">
        <title>Genome sequencing of Lautropia sp. KCOM 2505 (= ChDC F240).</title>
        <authorList>
            <person name="Kook J.-K."/>
            <person name="Park S.-N."/>
            <person name="Lim Y.K."/>
        </authorList>
    </citation>
    <scope>NUCLEOTIDE SEQUENCE [LARGE SCALE GENOMIC DNA]</scope>
    <source>
        <strain evidence="2 3">KCOM 2505</strain>
    </source>
</reference>
<protein>
    <submittedName>
        <fullName evidence="2">Uncharacterized protein</fullName>
    </submittedName>
</protein>
<organism evidence="2 3">
    <name type="scientific">Lautropia dentalis</name>
    <dbReference type="NCBI Taxonomy" id="2490857"/>
    <lineage>
        <taxon>Bacteria</taxon>
        <taxon>Pseudomonadati</taxon>
        <taxon>Pseudomonadota</taxon>
        <taxon>Betaproteobacteria</taxon>
        <taxon>Burkholderiales</taxon>
        <taxon>Burkholderiaceae</taxon>
        <taxon>Lautropia</taxon>
    </lineage>
</organism>
<gene>
    <name evidence="2" type="ORF">EHV23_06240</name>
</gene>
<evidence type="ECO:0000313" key="2">
    <source>
        <dbReference type="EMBL" id="RRN45743.1"/>
    </source>
</evidence>
<keyword evidence="3" id="KW-1185">Reference proteome</keyword>
<dbReference type="AlphaFoldDB" id="A0A3R8MSY2"/>
<feature type="compositionally biased region" description="Basic and acidic residues" evidence="1">
    <location>
        <begin position="108"/>
        <end position="118"/>
    </location>
</feature>
<feature type="region of interest" description="Disordered" evidence="1">
    <location>
        <begin position="88"/>
        <end position="125"/>
    </location>
</feature>
<proteinExistence type="predicted"/>